<name>A0ABS2VPV8_STRAS</name>
<evidence type="ECO:0008006" key="3">
    <source>
        <dbReference type="Google" id="ProtNLM"/>
    </source>
</evidence>
<protein>
    <recommendedName>
        <fullName evidence="3">Secreted protein</fullName>
    </recommendedName>
</protein>
<reference evidence="1 2" key="1">
    <citation type="submission" date="2021-02" db="EMBL/GenBank/DDBJ databases">
        <title>Whole genome sequencing of Streptomyces actuosus VRA1.</title>
        <authorList>
            <person name="Sen G."/>
            <person name="Sen A."/>
        </authorList>
    </citation>
    <scope>NUCLEOTIDE SEQUENCE [LARGE SCALE GENOMIC DNA]</scope>
    <source>
        <strain evidence="1 2">VRA1</strain>
    </source>
</reference>
<gene>
    <name evidence="1" type="ORF">JS756_13545</name>
</gene>
<sequence>MALAGAVVAGVGFTVVTVRDADRDPGAPIWKFPKAGSAGDDKGGEHAAASARGLGGMLVPYDVDGWTRGPDLGEYGFDAELTGAQAAALRKESLRDLPRTQRKRLEKEIDKQHIKGMAMRSYLSAEGRSGSENEGTYEVSVVLAQMDRAAVRDVVTFQNDVFDALDVFREGPRIKGHEKDAKCFLPPKDTEEELDTMFCSAHIGNVLVTVTADAAKPLDTQGVAAFVREQLDRISEPGEAV</sequence>
<organism evidence="1 2">
    <name type="scientific">Streptomyces actuosus</name>
    <dbReference type="NCBI Taxonomy" id="1885"/>
    <lineage>
        <taxon>Bacteria</taxon>
        <taxon>Bacillati</taxon>
        <taxon>Actinomycetota</taxon>
        <taxon>Actinomycetes</taxon>
        <taxon>Kitasatosporales</taxon>
        <taxon>Streptomycetaceae</taxon>
        <taxon>Streptomyces</taxon>
    </lineage>
</organism>
<keyword evidence="2" id="KW-1185">Reference proteome</keyword>
<evidence type="ECO:0000313" key="2">
    <source>
        <dbReference type="Proteomes" id="UP000788262"/>
    </source>
</evidence>
<proteinExistence type="predicted"/>
<accession>A0ABS2VPV8</accession>
<comment type="caution">
    <text evidence="1">The sequence shown here is derived from an EMBL/GenBank/DDBJ whole genome shotgun (WGS) entry which is preliminary data.</text>
</comment>
<dbReference type="Proteomes" id="UP000788262">
    <property type="component" value="Unassembled WGS sequence"/>
</dbReference>
<evidence type="ECO:0000313" key="1">
    <source>
        <dbReference type="EMBL" id="MBN0045116.1"/>
    </source>
</evidence>
<dbReference type="EMBL" id="JAFFZS010000008">
    <property type="protein sequence ID" value="MBN0045116.1"/>
    <property type="molecule type" value="Genomic_DNA"/>
</dbReference>